<evidence type="ECO:0000256" key="8">
    <source>
        <dbReference type="ARBA" id="ARBA00023136"/>
    </source>
</evidence>
<dbReference type="Gene3D" id="3.55.50.30">
    <property type="match status" value="1"/>
</dbReference>
<evidence type="ECO:0000313" key="15">
    <source>
        <dbReference type="EMBL" id="QNJ99760.1"/>
    </source>
</evidence>
<organism evidence="15 16">
    <name type="scientific">Dyella telluris</name>
    <dbReference type="NCBI Taxonomy" id="2763498"/>
    <lineage>
        <taxon>Bacteria</taxon>
        <taxon>Pseudomonadati</taxon>
        <taxon>Pseudomonadota</taxon>
        <taxon>Gammaproteobacteria</taxon>
        <taxon>Lysobacterales</taxon>
        <taxon>Rhodanobacteraceae</taxon>
        <taxon>Dyella</taxon>
    </lineage>
</organism>
<protein>
    <submittedName>
        <fullName evidence="15">Type II secretion system secretin GspD</fullName>
    </submittedName>
</protein>
<evidence type="ECO:0000256" key="4">
    <source>
        <dbReference type="ARBA" id="ARBA00022452"/>
    </source>
</evidence>
<evidence type="ECO:0000259" key="13">
    <source>
        <dbReference type="Pfam" id="PF03958"/>
    </source>
</evidence>
<evidence type="ECO:0000259" key="14">
    <source>
        <dbReference type="Pfam" id="PF21305"/>
    </source>
</evidence>
<keyword evidence="16" id="KW-1185">Reference proteome</keyword>
<evidence type="ECO:0000256" key="9">
    <source>
        <dbReference type="ARBA" id="ARBA00023237"/>
    </source>
</evidence>
<dbReference type="AlphaFoldDB" id="A0A7G8PZ03"/>
<feature type="region of interest" description="Disordered" evidence="11">
    <location>
        <begin position="453"/>
        <end position="474"/>
    </location>
</feature>
<keyword evidence="9" id="KW-0998">Cell outer membrane</keyword>
<keyword evidence="4" id="KW-1134">Transmembrane beta strand</keyword>
<dbReference type="PANTHER" id="PTHR30332">
    <property type="entry name" value="PROBABLE GENERAL SECRETION PATHWAY PROTEIN D"/>
    <property type="match status" value="1"/>
</dbReference>
<dbReference type="Proteomes" id="UP000515873">
    <property type="component" value="Chromosome"/>
</dbReference>
<dbReference type="Pfam" id="PF03958">
    <property type="entry name" value="Secretin_N"/>
    <property type="match status" value="3"/>
</dbReference>
<dbReference type="PROSITE" id="PS51257">
    <property type="entry name" value="PROKAR_LIPOPROTEIN"/>
    <property type="match status" value="1"/>
</dbReference>
<evidence type="ECO:0000256" key="1">
    <source>
        <dbReference type="ARBA" id="ARBA00004442"/>
    </source>
</evidence>
<accession>A0A7G8PZ03</accession>
<dbReference type="PRINTS" id="PR00811">
    <property type="entry name" value="BCTERIALGSPD"/>
</dbReference>
<name>A0A7G8PZ03_9GAMM</name>
<dbReference type="RefSeq" id="WP_187055252.1">
    <property type="nucleotide sequence ID" value="NZ_CP060412.1"/>
</dbReference>
<comment type="subcellular location">
    <subcellularLocation>
        <location evidence="1 10">Cell outer membrane</location>
    </subcellularLocation>
</comment>
<feature type="compositionally biased region" description="Polar residues" evidence="11">
    <location>
        <begin position="53"/>
        <end position="62"/>
    </location>
</feature>
<evidence type="ECO:0000256" key="11">
    <source>
        <dbReference type="SAM" id="MobiDB-lite"/>
    </source>
</evidence>
<evidence type="ECO:0000256" key="6">
    <source>
        <dbReference type="ARBA" id="ARBA00022729"/>
    </source>
</evidence>
<comment type="similarity">
    <text evidence="2">Belongs to the bacterial secretin family. GSP D subfamily.</text>
</comment>
<dbReference type="EMBL" id="CP060412">
    <property type="protein sequence ID" value="QNJ99760.1"/>
    <property type="molecule type" value="Genomic_DNA"/>
</dbReference>
<feature type="region of interest" description="Disordered" evidence="11">
    <location>
        <begin position="373"/>
        <end position="403"/>
    </location>
</feature>
<dbReference type="Pfam" id="PF21305">
    <property type="entry name" value="type_II_gspD_N0"/>
    <property type="match status" value="1"/>
</dbReference>
<keyword evidence="7" id="KW-0653">Protein transport</keyword>
<dbReference type="KEGG" id="dtl:H8F01_11420"/>
<dbReference type="GO" id="GO:0015628">
    <property type="term" value="P:protein secretion by the type II secretion system"/>
    <property type="evidence" value="ECO:0007669"/>
    <property type="project" value="InterPro"/>
</dbReference>
<reference evidence="15 16" key="1">
    <citation type="submission" date="2020-08" db="EMBL/GenBank/DDBJ databases">
        <title>Dyella sp. G9 isolated from forest soil.</title>
        <authorList>
            <person name="Fu J."/>
            <person name="Qiu L."/>
        </authorList>
    </citation>
    <scope>NUCLEOTIDE SEQUENCE [LARGE SCALE GENOMIC DNA]</scope>
    <source>
        <strain evidence="15 16">G9</strain>
    </source>
</reference>
<dbReference type="GO" id="GO:0009279">
    <property type="term" value="C:cell outer membrane"/>
    <property type="evidence" value="ECO:0007669"/>
    <property type="project" value="UniProtKB-SubCell"/>
</dbReference>
<feature type="domain" description="NolW-like" evidence="13">
    <location>
        <begin position="196"/>
        <end position="254"/>
    </location>
</feature>
<feature type="compositionally biased region" description="Low complexity" evidence="11">
    <location>
        <begin position="379"/>
        <end position="403"/>
    </location>
</feature>
<evidence type="ECO:0000256" key="10">
    <source>
        <dbReference type="RuleBase" id="RU004004"/>
    </source>
</evidence>
<keyword evidence="5" id="KW-0812">Transmembrane</keyword>
<dbReference type="PANTHER" id="PTHR30332:SF25">
    <property type="entry name" value="SECRETIN XPSD"/>
    <property type="match status" value="1"/>
</dbReference>
<dbReference type="InterPro" id="IPR049371">
    <property type="entry name" value="GspD-like_N0"/>
</dbReference>
<keyword evidence="3 10" id="KW-0813">Transport</keyword>
<feature type="domain" description="GspD-like N0" evidence="14">
    <location>
        <begin position="100"/>
        <end position="164"/>
    </location>
</feature>
<dbReference type="InterPro" id="IPR013356">
    <property type="entry name" value="T2SS_GspD"/>
</dbReference>
<evidence type="ECO:0000256" key="7">
    <source>
        <dbReference type="ARBA" id="ARBA00022927"/>
    </source>
</evidence>
<dbReference type="GO" id="GO:0015627">
    <property type="term" value="C:type II protein secretion system complex"/>
    <property type="evidence" value="ECO:0007669"/>
    <property type="project" value="InterPro"/>
</dbReference>
<dbReference type="InterPro" id="IPR001775">
    <property type="entry name" value="GspD/PilQ"/>
</dbReference>
<sequence length="806" mass="83926">MSIQRTPRLTRISTLTLALWLAGCQSLPPQHDDGALQREAMAGTEKPVPAQLPLNTHNNPQDLGTMPKPQVTEGSGQFVRATGLSQPRKAASGDGAVTFNFENQPVQAVVKAILGDLLKQNYTIVPGVQGNVSFSTSEPVDSGQAIPILETLLSWTNNALVMRDGQYVVMPAKDAVAGNLTPSLNAVAPQGGLQARLYPLRYISASEMQKLIKPFARADSVLLADPSRNVIVLSGTPSELDNYQRTIHTFDVDWLRGMSVGVFSLQHATVAELGPQLDQMFGPKGDTPLAGMVRFLPIERTNAIVVISSQPTYLQEVGDWITKIDRGGGNEPELFVYDVRNIKASDLAQYLAQIYTNGGGGGGGNAGKVGPGLNGSTLGSGDNANGSASGMGSTAGSFGSSTSGGIQGTGGGFGSAGGLGNGTSSGFGSNGSGSSFGSNGGVGNTGGGAAGGMSSFGGNNGNNNNSASQQYTSEDGSIRISSVDSNNQLLVRARPSQWSEIQQAIQRLDNVPLQVQIEMRILEVDLTGEMEFGVQWYLQGLANSTPTYDGNGNVNGATSAYPGMSKKISLGSGGNQYAGEPFFYSFLSGNSKLQVAVRALETNGNTKTLSAPSLVVLNNQVAHIQVGDQVPINQTSIVTGLGTTTAGSTASSVSYLPTGVILDVQPRVNPGGLVYLNVQQQVSNTTGSANSQGNYTIQQRAVGTQIAVQSGQTVLLGGLIQQNENSTDTGIPGLNRVPVIGRLFGTTNHNRNRTELIVLITPRVITSAEEAKQVTDEYQRKFESLAPLRAATGEAGAGSGNSAAHH</sequence>
<gene>
    <name evidence="15" type="primary">gspD</name>
    <name evidence="15" type="ORF">H8F01_11420</name>
</gene>
<feature type="domain" description="NolW-like" evidence="13">
    <location>
        <begin position="261"/>
        <end position="327"/>
    </location>
</feature>
<dbReference type="Pfam" id="PF00263">
    <property type="entry name" value="Secretin"/>
    <property type="match status" value="1"/>
</dbReference>
<keyword evidence="6" id="KW-0732">Signal</keyword>
<feature type="domain" description="Type II/III secretion system secretin-like" evidence="12">
    <location>
        <begin position="599"/>
        <end position="765"/>
    </location>
</feature>
<dbReference type="Gene3D" id="3.30.1370.120">
    <property type="match status" value="3"/>
</dbReference>
<feature type="region of interest" description="Disordered" evidence="11">
    <location>
        <begin position="46"/>
        <end position="73"/>
    </location>
</feature>
<dbReference type="InterPro" id="IPR050810">
    <property type="entry name" value="Bact_Secretion_Sys_Channel"/>
</dbReference>
<dbReference type="InterPro" id="IPR005644">
    <property type="entry name" value="NolW-like"/>
</dbReference>
<evidence type="ECO:0000313" key="16">
    <source>
        <dbReference type="Proteomes" id="UP000515873"/>
    </source>
</evidence>
<proteinExistence type="inferred from homology"/>
<dbReference type="NCBIfam" id="TIGR02517">
    <property type="entry name" value="type_II_gspD"/>
    <property type="match status" value="1"/>
</dbReference>
<feature type="domain" description="NolW-like" evidence="13">
    <location>
        <begin position="335"/>
        <end position="512"/>
    </location>
</feature>
<dbReference type="PRINTS" id="PR01032">
    <property type="entry name" value="PHAGEIV"/>
</dbReference>
<evidence type="ECO:0000259" key="12">
    <source>
        <dbReference type="Pfam" id="PF00263"/>
    </source>
</evidence>
<dbReference type="InterPro" id="IPR004846">
    <property type="entry name" value="T2SS/T3SS_dom"/>
</dbReference>
<dbReference type="InterPro" id="IPR038591">
    <property type="entry name" value="NolW-like_sf"/>
</dbReference>
<keyword evidence="8" id="KW-0472">Membrane</keyword>
<evidence type="ECO:0000256" key="5">
    <source>
        <dbReference type="ARBA" id="ARBA00022692"/>
    </source>
</evidence>
<evidence type="ECO:0000256" key="3">
    <source>
        <dbReference type="ARBA" id="ARBA00022448"/>
    </source>
</evidence>
<evidence type="ECO:0000256" key="2">
    <source>
        <dbReference type="ARBA" id="ARBA00006980"/>
    </source>
</evidence>